<reference evidence="2 3" key="1">
    <citation type="journal article" date="2016" name="Nat. Commun.">
        <title>Thousands of microbial genomes shed light on interconnected biogeochemical processes in an aquifer system.</title>
        <authorList>
            <person name="Anantharaman K."/>
            <person name="Brown C.T."/>
            <person name="Hug L.A."/>
            <person name="Sharon I."/>
            <person name="Castelle C.J."/>
            <person name="Probst A.J."/>
            <person name="Thomas B.C."/>
            <person name="Singh A."/>
            <person name="Wilkins M.J."/>
            <person name="Karaoz U."/>
            <person name="Brodie E.L."/>
            <person name="Williams K.H."/>
            <person name="Hubbard S.S."/>
            <person name="Banfield J.F."/>
        </authorList>
    </citation>
    <scope>NUCLEOTIDE SEQUENCE [LARGE SCALE GENOMIC DNA]</scope>
</reference>
<comment type="caution">
    <text evidence="2">The sequence shown here is derived from an EMBL/GenBank/DDBJ whole genome shotgun (WGS) entry which is preliminary data.</text>
</comment>
<evidence type="ECO:0000313" key="3">
    <source>
        <dbReference type="Proteomes" id="UP000178603"/>
    </source>
</evidence>
<accession>A0A1F8AWE8</accession>
<evidence type="ECO:0000313" key="2">
    <source>
        <dbReference type="EMBL" id="OGM55575.1"/>
    </source>
</evidence>
<dbReference type="EMBL" id="MGGW01000001">
    <property type="protein sequence ID" value="OGM55575.1"/>
    <property type="molecule type" value="Genomic_DNA"/>
</dbReference>
<gene>
    <name evidence="2" type="ORF">A3E44_04910</name>
</gene>
<protein>
    <submittedName>
        <fullName evidence="2">Uncharacterized protein</fullName>
    </submittedName>
</protein>
<evidence type="ECO:0000256" key="1">
    <source>
        <dbReference type="SAM" id="Coils"/>
    </source>
</evidence>
<name>A0A1F8AWE8_9BACT</name>
<dbReference type="Proteomes" id="UP000178603">
    <property type="component" value="Unassembled WGS sequence"/>
</dbReference>
<feature type="coiled-coil region" evidence="1">
    <location>
        <begin position="6"/>
        <end position="33"/>
    </location>
</feature>
<organism evidence="2 3">
    <name type="scientific">Candidatus Woesebacteria bacterium RIFCSPHIGHO2_12_FULL_41_24</name>
    <dbReference type="NCBI Taxonomy" id="1802510"/>
    <lineage>
        <taxon>Bacteria</taxon>
        <taxon>Candidatus Woeseibacteriota</taxon>
    </lineage>
</organism>
<sequence length="76" mass="8828">MENKKLKTLQNKRTEILKKMDIAKKKLEEENENEEVWPGHESTVYFDNLNNYQVLVAHLEAIESEIKLIKSGATSP</sequence>
<dbReference type="AlphaFoldDB" id="A0A1F8AWE8"/>
<proteinExistence type="predicted"/>
<keyword evidence="1" id="KW-0175">Coiled coil</keyword>